<gene>
    <name evidence="2" type="ORF">U9M48_032204</name>
</gene>
<evidence type="ECO:0000313" key="2">
    <source>
        <dbReference type="EMBL" id="WVZ85257.1"/>
    </source>
</evidence>
<evidence type="ECO:0000256" key="1">
    <source>
        <dbReference type="SAM" id="MobiDB-lite"/>
    </source>
</evidence>
<evidence type="ECO:0000313" key="3">
    <source>
        <dbReference type="Proteomes" id="UP001341281"/>
    </source>
</evidence>
<sequence>MLAASRSVRSVPPHHLSLSLLCLVRASRSPTPRAASPSKARRPEDQGFGSAGRIIQKLRYPAKFKDNSANKNRCVAYVKSMKIKIVIIVACKADKLSFS</sequence>
<keyword evidence="3" id="KW-1185">Reference proteome</keyword>
<feature type="compositionally biased region" description="Low complexity" evidence="1">
    <location>
        <begin position="29"/>
        <end position="38"/>
    </location>
</feature>
<feature type="region of interest" description="Disordered" evidence="1">
    <location>
        <begin position="29"/>
        <end position="52"/>
    </location>
</feature>
<protein>
    <submittedName>
        <fullName evidence="2">Uncharacterized protein</fullName>
    </submittedName>
</protein>
<dbReference type="AlphaFoldDB" id="A0AAQ3X4J4"/>
<accession>A0AAQ3X4J4</accession>
<reference evidence="2 3" key="1">
    <citation type="submission" date="2024-02" db="EMBL/GenBank/DDBJ databases">
        <title>High-quality chromosome-scale genome assembly of Pensacola bahiagrass (Paspalum notatum Flugge var. saurae).</title>
        <authorList>
            <person name="Vega J.M."/>
            <person name="Podio M."/>
            <person name="Orjuela J."/>
            <person name="Siena L.A."/>
            <person name="Pessino S.C."/>
            <person name="Combes M.C."/>
            <person name="Mariac C."/>
            <person name="Albertini E."/>
            <person name="Pupilli F."/>
            <person name="Ortiz J.P.A."/>
            <person name="Leblanc O."/>
        </authorList>
    </citation>
    <scope>NUCLEOTIDE SEQUENCE [LARGE SCALE GENOMIC DNA]</scope>
    <source>
        <strain evidence="2">R1</strain>
        <tissue evidence="2">Leaf</tissue>
    </source>
</reference>
<dbReference type="EMBL" id="CP144751">
    <property type="protein sequence ID" value="WVZ85257.1"/>
    <property type="molecule type" value="Genomic_DNA"/>
</dbReference>
<name>A0AAQ3X4J4_PASNO</name>
<organism evidence="2 3">
    <name type="scientific">Paspalum notatum var. saurae</name>
    <dbReference type="NCBI Taxonomy" id="547442"/>
    <lineage>
        <taxon>Eukaryota</taxon>
        <taxon>Viridiplantae</taxon>
        <taxon>Streptophyta</taxon>
        <taxon>Embryophyta</taxon>
        <taxon>Tracheophyta</taxon>
        <taxon>Spermatophyta</taxon>
        <taxon>Magnoliopsida</taxon>
        <taxon>Liliopsida</taxon>
        <taxon>Poales</taxon>
        <taxon>Poaceae</taxon>
        <taxon>PACMAD clade</taxon>
        <taxon>Panicoideae</taxon>
        <taxon>Andropogonodae</taxon>
        <taxon>Paspaleae</taxon>
        <taxon>Paspalinae</taxon>
        <taxon>Paspalum</taxon>
    </lineage>
</organism>
<proteinExistence type="predicted"/>
<dbReference type="Proteomes" id="UP001341281">
    <property type="component" value="Chromosome 07"/>
</dbReference>